<reference evidence="2" key="1">
    <citation type="submission" date="2023-06" db="EMBL/GenBank/DDBJ databases">
        <title>Genome-scale phylogeny and comparative genomics of the fungal order Sordariales.</title>
        <authorList>
            <consortium name="Lawrence Berkeley National Laboratory"/>
            <person name="Hensen N."/>
            <person name="Bonometti L."/>
            <person name="Westerberg I."/>
            <person name="Brannstrom I.O."/>
            <person name="Guillou S."/>
            <person name="Cros-Aarteil S."/>
            <person name="Calhoun S."/>
            <person name="Haridas S."/>
            <person name="Kuo A."/>
            <person name="Mondo S."/>
            <person name="Pangilinan J."/>
            <person name="Riley R."/>
            <person name="Labutti K."/>
            <person name="Andreopoulos B."/>
            <person name="Lipzen A."/>
            <person name="Chen C."/>
            <person name="Yanf M."/>
            <person name="Daum C."/>
            <person name="Ng V."/>
            <person name="Clum A."/>
            <person name="Steindorff A."/>
            <person name="Ohm R."/>
            <person name="Martin F."/>
            <person name="Silar P."/>
            <person name="Natvig D."/>
            <person name="Lalanne C."/>
            <person name="Gautier V."/>
            <person name="Ament-Velasquez S.L."/>
            <person name="Kruys A."/>
            <person name="Hutchinson M.I."/>
            <person name="Powell A.J."/>
            <person name="Barry K."/>
            <person name="Miller A.N."/>
            <person name="Grigoriev I.V."/>
            <person name="Debuchy R."/>
            <person name="Gladieux P."/>
            <person name="Thoren M.H."/>
            <person name="Johannesson H."/>
        </authorList>
    </citation>
    <scope>NUCLEOTIDE SEQUENCE</scope>
    <source>
        <strain evidence="2">PSN4</strain>
    </source>
</reference>
<evidence type="ECO:0000313" key="2">
    <source>
        <dbReference type="EMBL" id="KAK1760337.1"/>
    </source>
</evidence>
<feature type="region of interest" description="Disordered" evidence="1">
    <location>
        <begin position="410"/>
        <end position="473"/>
    </location>
</feature>
<dbReference type="Proteomes" id="UP001239445">
    <property type="component" value="Unassembled WGS sequence"/>
</dbReference>
<comment type="caution">
    <text evidence="2">The sequence shown here is derived from an EMBL/GenBank/DDBJ whole genome shotgun (WGS) entry which is preliminary data.</text>
</comment>
<feature type="region of interest" description="Disordered" evidence="1">
    <location>
        <begin position="148"/>
        <end position="212"/>
    </location>
</feature>
<protein>
    <submittedName>
        <fullName evidence="2">Uncharacterized protein</fullName>
    </submittedName>
</protein>
<organism evidence="2 3">
    <name type="scientific">Echria macrotheca</name>
    <dbReference type="NCBI Taxonomy" id="438768"/>
    <lineage>
        <taxon>Eukaryota</taxon>
        <taxon>Fungi</taxon>
        <taxon>Dikarya</taxon>
        <taxon>Ascomycota</taxon>
        <taxon>Pezizomycotina</taxon>
        <taxon>Sordariomycetes</taxon>
        <taxon>Sordariomycetidae</taxon>
        <taxon>Sordariales</taxon>
        <taxon>Schizotheciaceae</taxon>
        <taxon>Echria</taxon>
    </lineage>
</organism>
<feature type="compositionally biased region" description="Basic residues" evidence="1">
    <location>
        <begin position="88"/>
        <end position="97"/>
    </location>
</feature>
<name>A0AAJ0BLV6_9PEZI</name>
<keyword evidence="3" id="KW-1185">Reference proteome</keyword>
<gene>
    <name evidence="2" type="ORF">QBC47DRAFT_366898</name>
</gene>
<accession>A0AAJ0BLV6</accession>
<feature type="compositionally biased region" description="Basic residues" evidence="1">
    <location>
        <begin position="151"/>
        <end position="160"/>
    </location>
</feature>
<proteinExistence type="predicted"/>
<feature type="compositionally biased region" description="Low complexity" evidence="1">
    <location>
        <begin position="419"/>
        <end position="430"/>
    </location>
</feature>
<evidence type="ECO:0000313" key="3">
    <source>
        <dbReference type="Proteomes" id="UP001239445"/>
    </source>
</evidence>
<sequence>MHIQAIEQFQSKNRRSWVPRALRGKPKTYEQHVHEKCHQFPLIVQEELHTLLEDREAATSTNHHTRKWTIAVVDEEEPFRFSEVTTPKAKKHRKAPSRKMEESNQSSQRSYFVVIRGSEVKASSEPEGFTEFSRHSNPWVYSDIEEARRRDREHRRKMRQQRSLESWKRGGVSPAPPRRRARPAYLERERSRSRSPPSYRLRRDSSPGAESVDVLARAETYIRASRNAPPAVPIPPSRRNPIFHGAPPPPPPGFAMPMPGPRPMMAPPPPPMPREPPFDRDRVSCFFPAVPPGPPNGMPAPALWLSEQNPPLGAVPAPRPSVYVKPFQEFGYRPASLGGDDGDLPWTKSCVPPRPKSACAGCKVTPDCEHFSGDVCRRSMTFQRINGEPRYFHPDCFICMAKSSAPPANPMPPIPPMPTANSAELPASPSVGPPPYPSLSEGFRDKDCWGDTDIESDDESDDGEVSAKSKKDD</sequence>
<feature type="region of interest" description="Disordered" evidence="1">
    <location>
        <begin position="83"/>
        <end position="110"/>
    </location>
</feature>
<feature type="compositionally biased region" description="Acidic residues" evidence="1">
    <location>
        <begin position="450"/>
        <end position="464"/>
    </location>
</feature>
<evidence type="ECO:0000256" key="1">
    <source>
        <dbReference type="SAM" id="MobiDB-lite"/>
    </source>
</evidence>
<dbReference type="AlphaFoldDB" id="A0AAJ0BLV6"/>
<dbReference type="EMBL" id="MU839827">
    <property type="protein sequence ID" value="KAK1760337.1"/>
    <property type="molecule type" value="Genomic_DNA"/>
</dbReference>